<feature type="domain" description="HAMP" evidence="15">
    <location>
        <begin position="221"/>
        <end position="273"/>
    </location>
</feature>
<dbReference type="SMART" id="SM00304">
    <property type="entry name" value="HAMP"/>
    <property type="match status" value="1"/>
</dbReference>
<dbReference type="PANTHER" id="PTHR32089:SF120">
    <property type="entry name" value="METHYL-ACCEPTING CHEMOTAXIS PROTEIN TLPQ"/>
    <property type="match status" value="1"/>
</dbReference>
<dbReference type="GO" id="GO:0005886">
    <property type="term" value="C:plasma membrane"/>
    <property type="evidence" value="ECO:0007669"/>
    <property type="project" value="UniProtKB-SubCell"/>
</dbReference>
<comment type="similarity">
    <text evidence="10">Belongs to the methyl-accepting chemotaxis (MCP) protein family.</text>
</comment>
<dbReference type="FunFam" id="1.10.287.950:FF:000001">
    <property type="entry name" value="Methyl-accepting chemotaxis sensory transducer"/>
    <property type="match status" value="1"/>
</dbReference>
<evidence type="ECO:0000256" key="4">
    <source>
        <dbReference type="ARBA" id="ARBA00022500"/>
    </source>
</evidence>
<keyword evidence="3" id="KW-0488">Methylation</keyword>
<dbReference type="PRINTS" id="PR00260">
    <property type="entry name" value="CHEMTRNSDUCR"/>
</dbReference>
<evidence type="ECO:0000256" key="6">
    <source>
        <dbReference type="ARBA" id="ARBA00022692"/>
    </source>
</evidence>
<evidence type="ECO:0000259" key="15">
    <source>
        <dbReference type="PROSITE" id="PS50885"/>
    </source>
</evidence>
<dbReference type="InterPro" id="IPR003122">
    <property type="entry name" value="Tar_rcpt_lig-bd"/>
</dbReference>
<keyword evidence="6 13" id="KW-0812">Transmembrane</keyword>
<dbReference type="InterPro" id="IPR035440">
    <property type="entry name" value="4HB_MCP_dom_sf"/>
</dbReference>
<evidence type="ECO:0000256" key="11">
    <source>
        <dbReference type="PROSITE-ProRule" id="PRU00284"/>
    </source>
</evidence>
<dbReference type="CDD" id="cd11386">
    <property type="entry name" value="MCP_signal"/>
    <property type="match status" value="1"/>
</dbReference>
<evidence type="ECO:0000256" key="1">
    <source>
        <dbReference type="ARBA" id="ARBA00004429"/>
    </source>
</evidence>
<comment type="subcellular location">
    <subcellularLocation>
        <location evidence="1">Cell inner membrane</location>
        <topology evidence="1">Multi-pass membrane protein</topology>
    </subcellularLocation>
</comment>
<dbReference type="Gene3D" id="1.20.120.30">
    <property type="entry name" value="Aspartate receptor, ligand-binding domain"/>
    <property type="match status" value="1"/>
</dbReference>
<evidence type="ECO:0000256" key="2">
    <source>
        <dbReference type="ARBA" id="ARBA00022475"/>
    </source>
</evidence>
<dbReference type="SUPFAM" id="SSF47170">
    <property type="entry name" value="Aspartate receptor, ligand-binding domain"/>
    <property type="match status" value="1"/>
</dbReference>
<dbReference type="InterPro" id="IPR003660">
    <property type="entry name" value="HAMP_dom"/>
</dbReference>
<dbReference type="PANTHER" id="PTHR32089">
    <property type="entry name" value="METHYL-ACCEPTING CHEMOTAXIS PROTEIN MCPB"/>
    <property type="match status" value="1"/>
</dbReference>
<keyword evidence="7 13" id="KW-1133">Transmembrane helix</keyword>
<evidence type="ECO:0000313" key="17">
    <source>
        <dbReference type="Proteomes" id="UP000185146"/>
    </source>
</evidence>
<dbReference type="InterPro" id="IPR004089">
    <property type="entry name" value="MCPsignal_dom"/>
</dbReference>
<dbReference type="Proteomes" id="UP000185146">
    <property type="component" value="Chromosome"/>
</dbReference>
<organism evidence="16 17">
    <name type="scientific">Pseudomonas putida</name>
    <name type="common">Arthrobacter siderocapsulatus</name>
    <dbReference type="NCBI Taxonomy" id="303"/>
    <lineage>
        <taxon>Bacteria</taxon>
        <taxon>Pseudomonadati</taxon>
        <taxon>Pseudomonadota</taxon>
        <taxon>Gammaproteobacteria</taxon>
        <taxon>Pseudomonadales</taxon>
        <taxon>Pseudomonadaceae</taxon>
        <taxon>Pseudomonas</taxon>
    </lineage>
</organism>
<dbReference type="Pfam" id="PF00015">
    <property type="entry name" value="MCPsignal"/>
    <property type="match status" value="1"/>
</dbReference>
<keyword evidence="8 13" id="KW-0472">Membrane</keyword>
<dbReference type="GO" id="GO:0006935">
    <property type="term" value="P:chemotaxis"/>
    <property type="evidence" value="ECO:0007669"/>
    <property type="project" value="UniProtKB-KW"/>
</dbReference>
<dbReference type="AlphaFoldDB" id="A0A1L5PSF1"/>
<reference evidence="16 17" key="1">
    <citation type="submission" date="2016-12" db="EMBL/GenBank/DDBJ databases">
        <title>Draft Genome Sequence of Mercury Resistant Pseudomonas DRA525.</title>
        <authorList>
            <person name="Drace K.M."/>
        </authorList>
    </citation>
    <scope>NUCLEOTIDE SEQUENCE [LARGE SCALE GENOMIC DNA]</scope>
    <source>
        <strain evidence="16 17">DRA525</strain>
    </source>
</reference>
<evidence type="ECO:0000256" key="7">
    <source>
        <dbReference type="ARBA" id="ARBA00022989"/>
    </source>
</evidence>
<evidence type="ECO:0000256" key="10">
    <source>
        <dbReference type="ARBA" id="ARBA00029447"/>
    </source>
</evidence>
<accession>A0A1L5PSF1</accession>
<evidence type="ECO:0000256" key="8">
    <source>
        <dbReference type="ARBA" id="ARBA00023136"/>
    </source>
</evidence>
<evidence type="ECO:0000256" key="3">
    <source>
        <dbReference type="ARBA" id="ARBA00022481"/>
    </source>
</evidence>
<dbReference type="GO" id="GO:0007165">
    <property type="term" value="P:signal transduction"/>
    <property type="evidence" value="ECO:0007669"/>
    <property type="project" value="UniProtKB-KW"/>
</dbReference>
<dbReference type="SUPFAM" id="SSF58104">
    <property type="entry name" value="Methyl-accepting chemotaxis protein (MCP) signaling domain"/>
    <property type="match status" value="1"/>
</dbReference>
<dbReference type="SMART" id="SM00283">
    <property type="entry name" value="MA"/>
    <property type="match status" value="1"/>
</dbReference>
<feature type="coiled-coil region" evidence="12">
    <location>
        <begin position="290"/>
        <end position="317"/>
    </location>
</feature>
<proteinExistence type="inferred from homology"/>
<dbReference type="InterPro" id="IPR004090">
    <property type="entry name" value="Chemotax_Me-accpt_rcpt"/>
</dbReference>
<evidence type="ECO:0000256" key="9">
    <source>
        <dbReference type="ARBA" id="ARBA00023224"/>
    </source>
</evidence>
<name>A0A1L5PSF1_PSEPU</name>
<sequence>MVPTRSTARMLANLKIRTGMLWVLSLFSVTLLFSTVSAWRAAVGSDQQITELDQTAHQSDRLNNALLMAIRASANVSSGFIEQLGGHEESANKRMALSVELNDKSQKLVDEFVENAREPALHALATALQATYGEYAKAVAGQREATRQRSLEQYFKVNTDAGNAMGRLQALRQQLVGALSERGQQIMLESDRRLARAQLLSLGLLGVTLLLAALCWAFVAQRVLHPLREAGRHFQRIAGGDLSVPVQGQGGNEIGQLFHELERMQQSQRDTLGQISSCARQLDAAATALNTVTEESANNLRQQGQELEQAATAVTEMTTAVEEVARNAITTSQTTSESNQLAAQSRRQVSDNIDGTEAMTREIQASSAHLQQLVGQVRDIGKVLEVIRSVSEQTNLLALNAAIEAARAGEAGRGFAVVADEVRTLAYRTQQSTQEIEQMIGRVQAGTEAAVASMQASTSRAQSTLDVTLASGQVLEGIYSAIGEINERNLVIASAAEEQAQVAREVDRNLLNIRELSTSSAAGAQQTSEASKALSGLVGEMTALVGRFRV</sequence>
<evidence type="ECO:0000256" key="5">
    <source>
        <dbReference type="ARBA" id="ARBA00022519"/>
    </source>
</evidence>
<dbReference type="Gene3D" id="1.10.287.950">
    <property type="entry name" value="Methyl-accepting chemotaxis protein"/>
    <property type="match status" value="1"/>
</dbReference>
<keyword evidence="4" id="KW-0145">Chemotaxis</keyword>
<evidence type="ECO:0000313" key="16">
    <source>
        <dbReference type="EMBL" id="APO82966.1"/>
    </source>
</evidence>
<dbReference type="PROSITE" id="PS50111">
    <property type="entry name" value="CHEMOTAXIS_TRANSDUC_2"/>
    <property type="match status" value="1"/>
</dbReference>
<keyword evidence="9 11" id="KW-0807">Transducer</keyword>
<evidence type="ECO:0000256" key="13">
    <source>
        <dbReference type="SAM" id="Phobius"/>
    </source>
</evidence>
<dbReference type="CDD" id="cd06225">
    <property type="entry name" value="HAMP"/>
    <property type="match status" value="1"/>
</dbReference>
<keyword evidence="5" id="KW-0997">Cell inner membrane</keyword>
<protein>
    <submittedName>
        <fullName evidence="16">Methyl-accepting chemotaxis protein</fullName>
    </submittedName>
</protein>
<feature type="transmembrane region" description="Helical" evidence="13">
    <location>
        <begin position="199"/>
        <end position="219"/>
    </location>
</feature>
<feature type="domain" description="Methyl-accepting transducer" evidence="14">
    <location>
        <begin position="278"/>
        <end position="514"/>
    </location>
</feature>
<dbReference type="PROSITE" id="PS50885">
    <property type="entry name" value="HAMP"/>
    <property type="match status" value="1"/>
</dbReference>
<evidence type="ECO:0000256" key="12">
    <source>
        <dbReference type="SAM" id="Coils"/>
    </source>
</evidence>
<keyword evidence="12" id="KW-0175">Coiled coil</keyword>
<dbReference type="EMBL" id="CP018743">
    <property type="protein sequence ID" value="APO82966.1"/>
    <property type="molecule type" value="Genomic_DNA"/>
</dbReference>
<dbReference type="GO" id="GO:0004888">
    <property type="term" value="F:transmembrane signaling receptor activity"/>
    <property type="evidence" value="ECO:0007669"/>
    <property type="project" value="InterPro"/>
</dbReference>
<dbReference type="Pfam" id="PF02203">
    <property type="entry name" value="TarH"/>
    <property type="match status" value="1"/>
</dbReference>
<evidence type="ECO:0000259" key="14">
    <source>
        <dbReference type="PROSITE" id="PS50111"/>
    </source>
</evidence>
<dbReference type="Pfam" id="PF00672">
    <property type="entry name" value="HAMP"/>
    <property type="match status" value="1"/>
</dbReference>
<gene>
    <name evidence="16" type="ORF">BL240_16505</name>
</gene>
<keyword evidence="2" id="KW-1003">Cell membrane</keyword>